<keyword evidence="3" id="KW-0067">ATP-binding</keyword>
<keyword evidence="3" id="KW-0347">Helicase</keyword>
<evidence type="ECO:0000313" key="4">
    <source>
        <dbReference type="EMBL" id="EMR4589097.1"/>
    </source>
</evidence>
<sequence>MPFILRPYQQEAVDATVNYFRKQAHPAVIVLPTGAGKSLVIAELARLARGRVLVLAHVKELVEQNHAKYLAYGLQADIFAAGLNRKESQSKVVFGSVQSVARNLKAFDAHFSLVIIDECHRISLNDKSQYQQIIQALQVNNPSLRILGLTATPYRLNSGWIYQYHYHGMVRGDEKCFFRECIYELPLHYMIKNKFLVPPERLDMPVLQYDFSQVSLTSSGIFNEQELNLSLKKQQRITPKIIEQVIEYAAPLQGCMIFAATVEHAKEILGYLPQGRAALVTAETPAADRQSIITQFKNKALHYLVNVSVLTTGFDAPHVDVIAILRPTESVSLYQQIVGRGLRLSEGKTRCLILDYAGNPHDLFRPEVGSSKPNSTSVPVQIFCPLCQFANVFWGKCTSDGQIIEHFGRRCQGWEEDENGQKQQCEFRFRFKQCPHCGAENDIAARRCQKCQEVLTDPDDMLKAALKLKDALIIRCGGMQFITGNDAKGEWIKINYYDEDGTSVSERFRLATPAQKRVFEYRFLREHQRAPGVPFKWNNANDILLQQSLLRYPQFIVARKKERFWEIREKIFDYQGRFRVADPLS</sequence>
<dbReference type="InterPro" id="IPR011332">
    <property type="entry name" value="Ribosomal_zn-bd"/>
</dbReference>
<dbReference type="GO" id="GO:0006412">
    <property type="term" value="P:translation"/>
    <property type="evidence" value="ECO:0007669"/>
    <property type="project" value="InterPro"/>
</dbReference>
<dbReference type="GO" id="GO:0004386">
    <property type="term" value="F:helicase activity"/>
    <property type="evidence" value="ECO:0007669"/>
    <property type="project" value="UniProtKB-KW"/>
</dbReference>
<dbReference type="EMBL" id="ABEXCJ050000001">
    <property type="protein sequence ID" value="EMR4589097.1"/>
    <property type="molecule type" value="Genomic_DNA"/>
</dbReference>
<dbReference type="InterPro" id="IPR006935">
    <property type="entry name" value="Helicase/UvrB_N"/>
</dbReference>
<keyword evidence="3" id="KW-0378">Hydrolase</keyword>
<dbReference type="SMART" id="SM00487">
    <property type="entry name" value="DEXDc"/>
    <property type="match status" value="1"/>
</dbReference>
<dbReference type="Gene3D" id="3.40.50.300">
    <property type="entry name" value="P-loop containing nucleotide triphosphate hydrolases"/>
    <property type="match status" value="2"/>
</dbReference>
<dbReference type="FunFam" id="3.40.50.300:FF:000794">
    <property type="entry name" value="ATP-dependent RNA helicase"/>
    <property type="match status" value="1"/>
</dbReference>
<evidence type="ECO:0000313" key="3">
    <source>
        <dbReference type="EMBL" id="ELR5216910.1"/>
    </source>
</evidence>
<dbReference type="InterPro" id="IPR001650">
    <property type="entry name" value="Helicase_C-like"/>
</dbReference>
<dbReference type="GO" id="GO:0005524">
    <property type="term" value="F:ATP binding"/>
    <property type="evidence" value="ECO:0007669"/>
    <property type="project" value="InterPro"/>
</dbReference>
<dbReference type="GO" id="GO:0003677">
    <property type="term" value="F:DNA binding"/>
    <property type="evidence" value="ECO:0007669"/>
    <property type="project" value="InterPro"/>
</dbReference>
<dbReference type="EMBL" id="ABEXCJ040000001">
    <property type="protein sequence ID" value="ELR5216910.1"/>
    <property type="molecule type" value="Genomic_DNA"/>
</dbReference>
<accession>A0AAD2VNT0</accession>
<organism evidence="3">
    <name type="scientific">Providencia rettgeri</name>
    <dbReference type="NCBI Taxonomy" id="587"/>
    <lineage>
        <taxon>Bacteria</taxon>
        <taxon>Pseudomonadati</taxon>
        <taxon>Pseudomonadota</taxon>
        <taxon>Gammaproteobacteria</taxon>
        <taxon>Enterobacterales</taxon>
        <taxon>Morganellaceae</taxon>
        <taxon>Providencia</taxon>
    </lineage>
</organism>
<reference evidence="3" key="1">
    <citation type="submission" date="2023-10" db="EMBL/GenBank/DDBJ databases">
        <authorList>
            <consortium name="Clinical and Environmental Microbiology Branch: Whole genome sequencing antimicrobial resistance pathogens in the healthcare setting"/>
        </authorList>
    </citation>
    <scope>NUCLEOTIDE SEQUENCE</scope>
    <source>
        <strain evidence="3">2020QW-00022</strain>
    </source>
</reference>
<evidence type="ECO:0000259" key="1">
    <source>
        <dbReference type="PROSITE" id="PS51192"/>
    </source>
</evidence>
<name>A0AAD2VNT0_PRORE</name>
<proteinExistence type="predicted"/>
<dbReference type="PANTHER" id="PTHR47396">
    <property type="entry name" value="TYPE I RESTRICTION ENZYME ECOKI R PROTEIN"/>
    <property type="match status" value="1"/>
</dbReference>
<keyword evidence="3" id="KW-0547">Nucleotide-binding</keyword>
<dbReference type="InterPro" id="IPR014001">
    <property type="entry name" value="Helicase_ATP-bd"/>
</dbReference>
<dbReference type="SUPFAM" id="SSF52540">
    <property type="entry name" value="P-loop containing nucleoside triphosphate hydrolases"/>
    <property type="match status" value="1"/>
</dbReference>
<dbReference type="AlphaFoldDB" id="A0AAD2VNT0"/>
<dbReference type="InterPro" id="IPR050742">
    <property type="entry name" value="Helicase_Restrict-Modif_Enz"/>
</dbReference>
<gene>
    <name evidence="4" type="ORF">M0K77_001379</name>
    <name evidence="3" type="ORF">M0K77_RS06895</name>
</gene>
<dbReference type="Pfam" id="PF04851">
    <property type="entry name" value="ResIII"/>
    <property type="match status" value="1"/>
</dbReference>
<comment type="caution">
    <text evidence="3">The sequence shown here is derived from an EMBL/GenBank/DDBJ whole genome shotgun (WGS) entry which is preliminary data.</text>
</comment>
<dbReference type="GO" id="GO:0005829">
    <property type="term" value="C:cytosol"/>
    <property type="evidence" value="ECO:0007669"/>
    <property type="project" value="TreeGrafter"/>
</dbReference>
<dbReference type="PROSITE" id="PS51194">
    <property type="entry name" value="HELICASE_CTER"/>
    <property type="match status" value="1"/>
</dbReference>
<dbReference type="SMART" id="SM00490">
    <property type="entry name" value="HELICc"/>
    <property type="match status" value="1"/>
</dbReference>
<dbReference type="SUPFAM" id="SSF57829">
    <property type="entry name" value="Zn-binding ribosomal proteins"/>
    <property type="match status" value="1"/>
</dbReference>
<dbReference type="PROSITE" id="PS51192">
    <property type="entry name" value="HELICASE_ATP_BIND_1"/>
    <property type="match status" value="1"/>
</dbReference>
<dbReference type="Pfam" id="PF00271">
    <property type="entry name" value="Helicase_C"/>
    <property type="match status" value="1"/>
</dbReference>
<feature type="domain" description="Helicase C-terminal" evidence="2">
    <location>
        <begin position="241"/>
        <end position="386"/>
    </location>
</feature>
<feature type="domain" description="Helicase ATP-binding" evidence="1">
    <location>
        <begin position="18"/>
        <end position="171"/>
    </location>
</feature>
<dbReference type="InterPro" id="IPR027417">
    <property type="entry name" value="P-loop_NTPase"/>
</dbReference>
<protein>
    <submittedName>
        <fullName evidence="3">DEAD/DEAH box helicase</fullName>
    </submittedName>
</protein>
<dbReference type="GO" id="GO:0016787">
    <property type="term" value="F:hydrolase activity"/>
    <property type="evidence" value="ECO:0007669"/>
    <property type="project" value="InterPro"/>
</dbReference>
<evidence type="ECO:0000259" key="2">
    <source>
        <dbReference type="PROSITE" id="PS51194"/>
    </source>
</evidence>
<dbReference type="PANTHER" id="PTHR47396:SF1">
    <property type="entry name" value="ATP-DEPENDENT HELICASE IRC3-RELATED"/>
    <property type="match status" value="1"/>
</dbReference>